<proteinExistence type="predicted"/>
<organism evidence="2">
    <name type="scientific">viral metagenome</name>
    <dbReference type="NCBI Taxonomy" id="1070528"/>
    <lineage>
        <taxon>unclassified sequences</taxon>
        <taxon>metagenomes</taxon>
        <taxon>organismal metagenomes</taxon>
    </lineage>
</organism>
<feature type="transmembrane region" description="Helical" evidence="1">
    <location>
        <begin position="72"/>
        <end position="94"/>
    </location>
</feature>
<feature type="transmembrane region" description="Helical" evidence="1">
    <location>
        <begin position="106"/>
        <end position="132"/>
    </location>
</feature>
<keyword evidence="1" id="KW-0472">Membrane</keyword>
<feature type="transmembrane region" description="Helical" evidence="1">
    <location>
        <begin position="49"/>
        <end position="65"/>
    </location>
</feature>
<dbReference type="EMBL" id="MN739761">
    <property type="protein sequence ID" value="QHT25254.1"/>
    <property type="molecule type" value="Genomic_DNA"/>
</dbReference>
<protein>
    <submittedName>
        <fullName evidence="2">Uncharacterized protein</fullName>
    </submittedName>
</protein>
<evidence type="ECO:0000313" key="2">
    <source>
        <dbReference type="EMBL" id="QHT25254.1"/>
    </source>
</evidence>
<evidence type="ECO:0000256" key="1">
    <source>
        <dbReference type="SAM" id="Phobius"/>
    </source>
</evidence>
<sequence length="136" mass="15051">MNPNKILCGRGIQYFILALIILFNVLYLVYVNKDDLISNDKYNQVENMLIGSLTISLILILSLFLSYGARQLLYTTILLNGGLMAISIYTLTILSDLPNQTDNMKVVAFSYMATLIGAIGGFMNIASCLLLLNGRC</sequence>
<keyword evidence="1" id="KW-1133">Transmembrane helix</keyword>
<reference evidence="2" key="1">
    <citation type="journal article" date="2020" name="Nature">
        <title>Giant virus diversity and host interactions through global metagenomics.</title>
        <authorList>
            <person name="Schulz F."/>
            <person name="Roux S."/>
            <person name="Paez-Espino D."/>
            <person name="Jungbluth S."/>
            <person name="Walsh D.A."/>
            <person name="Denef V.J."/>
            <person name="McMahon K.D."/>
            <person name="Konstantinidis K.T."/>
            <person name="Eloe-Fadrosh E.A."/>
            <person name="Kyrpides N.C."/>
            <person name="Woyke T."/>
        </authorList>
    </citation>
    <scope>NUCLEOTIDE SEQUENCE</scope>
    <source>
        <strain evidence="2">GVMAG-M-3300023179-150</strain>
    </source>
</reference>
<dbReference type="AlphaFoldDB" id="A0A6C0E834"/>
<name>A0A6C0E834_9ZZZZ</name>
<keyword evidence="1" id="KW-0812">Transmembrane</keyword>
<accession>A0A6C0E834</accession>
<feature type="transmembrane region" description="Helical" evidence="1">
    <location>
        <begin position="12"/>
        <end position="29"/>
    </location>
</feature>